<gene>
    <name evidence="2" type="ORF">AMK59_5141</name>
</gene>
<organism evidence="2 3">
    <name type="scientific">Oryctes borbonicus</name>
    <dbReference type="NCBI Taxonomy" id="1629725"/>
    <lineage>
        <taxon>Eukaryota</taxon>
        <taxon>Metazoa</taxon>
        <taxon>Ecdysozoa</taxon>
        <taxon>Arthropoda</taxon>
        <taxon>Hexapoda</taxon>
        <taxon>Insecta</taxon>
        <taxon>Pterygota</taxon>
        <taxon>Neoptera</taxon>
        <taxon>Endopterygota</taxon>
        <taxon>Coleoptera</taxon>
        <taxon>Polyphaga</taxon>
        <taxon>Scarabaeiformia</taxon>
        <taxon>Scarabaeidae</taxon>
        <taxon>Dynastinae</taxon>
        <taxon>Oryctes</taxon>
    </lineage>
</organism>
<evidence type="ECO:0000256" key="1">
    <source>
        <dbReference type="SAM" id="MobiDB-lite"/>
    </source>
</evidence>
<evidence type="ECO:0000313" key="3">
    <source>
        <dbReference type="Proteomes" id="UP000051574"/>
    </source>
</evidence>
<accession>A0A0T6B2P0</accession>
<sequence length="1084" mass="123282">MAPQHKRPLKSYSRNVSSNRSAANILQNILTNPIEKKKNRRKPKIEIKELPPLNKHVCFTNQSDSQLEVNNYDTTFDRLLKGPNYKEVNFKAALKNNSSSESSLSILLIKKKRSPIRKRRIVKVRTRSPIVTRSISLQNSSFGINECNPNKEDENKRLQTLEVSVNESLCIEKVEVHKQKPTVHCSTSLDNKSNSIPQQREAVKENNSNLSFEPMFSETFTEKYGNKHLNMPLLANAISSTPLAPILDQRFVNETIISPIVNLDNGKFESNMTPKLRRVSKIRRSRLLPSADYQNSMLGQGSIIGNDNEISQNAMLRENFVLNDTNKENTNDSSSELVSSNKQKDLSKLLKNAVVNVTLLNVKSLGTPFINLTNIQIGPFRNKFNLNNTENSMLTKFNDHEVAVANVTFIDFERYLYHLHKDVSREVLHKKEDSETQNVSKIYRKPFVDITNINIKKYISLEYSKSEGGIEQSIRLNSNSSNQSIDTPYDSENSSIHSDLQTTNEHEELHWSIENIMYQPTVTMTQTNLEELLTLRSKSYNSKEINTQNEQNQMEKRYSTNSPKNLHQSLSNCSIVDYQSMKGASTMIKSEQLDKIDLRHSGSFRGFQRNPFQMQHSKLDSENTSQFEDVNLIFTTAKHNTPPYITLRRRKVPKVAPIKRSKSSWKTEGLELKSSVTNDFESSGSVVIVGDEESTNFRNISAENYTGLGVEFRVLDGSSVNVKKMKSEDKFHDVTPQVISPDLFKSTSLSTDAQSIIESPETKENCLQSLTNRSVIILDGNSANSVDPSIVDTSFVDFTCKSTIGFSFKTGKRFRVSQFKQRTKAYNDQSTNRSSLSVDVIENTPINITKRNKLSCTQKKNIIDLGKERSRRTNRAIKRLDLQPGMVQTELNDPVVGDCNLKSSTPETCQTSKSKSKKSLKRSDFQPDIDEIEVKDQIKDGYRLEYFTVPKTSVTSKRQSKTSLKNIDFQSAIDRSKINEQLVRDNNSVAKKVPETSKGESRKSLKKQDLQPMLEELAYDAKVNYRGSNVFAVPKLPVLKKGRNPIDDKIVLKPGKLWRRSLIEIRNSKIGLPSDRQFLIYQGK</sequence>
<evidence type="ECO:0000313" key="2">
    <source>
        <dbReference type="EMBL" id="KRT81524.1"/>
    </source>
</evidence>
<name>A0A0T6B2P0_9SCAR</name>
<reference evidence="2 3" key="1">
    <citation type="submission" date="2015-09" db="EMBL/GenBank/DDBJ databases">
        <title>Draft genome of the scarab beetle Oryctes borbonicus.</title>
        <authorList>
            <person name="Meyer J.M."/>
            <person name="Markov G.V."/>
            <person name="Baskaran P."/>
            <person name="Herrmann M."/>
            <person name="Sommer R.J."/>
            <person name="Roedelsperger C."/>
        </authorList>
    </citation>
    <scope>NUCLEOTIDE SEQUENCE [LARGE SCALE GENOMIC DNA]</scope>
    <source>
        <strain evidence="2">OB123</strain>
        <tissue evidence="2">Whole animal</tissue>
    </source>
</reference>
<keyword evidence="3" id="KW-1185">Reference proteome</keyword>
<proteinExistence type="predicted"/>
<dbReference type="AlphaFoldDB" id="A0A0T6B2P0"/>
<dbReference type="EMBL" id="LJIG01016130">
    <property type="protein sequence ID" value="KRT81524.1"/>
    <property type="molecule type" value="Genomic_DNA"/>
</dbReference>
<feature type="region of interest" description="Disordered" evidence="1">
    <location>
        <begin position="903"/>
        <end position="923"/>
    </location>
</feature>
<dbReference type="Proteomes" id="UP000051574">
    <property type="component" value="Unassembled WGS sequence"/>
</dbReference>
<feature type="region of interest" description="Disordered" evidence="1">
    <location>
        <begin position="474"/>
        <end position="497"/>
    </location>
</feature>
<protein>
    <submittedName>
        <fullName evidence="2">Uncharacterized protein</fullName>
    </submittedName>
</protein>
<comment type="caution">
    <text evidence="2">The sequence shown here is derived from an EMBL/GenBank/DDBJ whole genome shotgun (WGS) entry which is preliminary data.</text>
</comment>